<dbReference type="InterPro" id="IPR027277">
    <property type="entry name" value="NadC/ModD"/>
</dbReference>
<comment type="similarity">
    <text evidence="3 12">Belongs to the NadC/ModD family.</text>
</comment>
<dbReference type="RefSeq" id="WP_154021739.1">
    <property type="nucleotide sequence ID" value="NZ_LT670846.1"/>
</dbReference>
<evidence type="ECO:0000256" key="9">
    <source>
        <dbReference type="ARBA" id="ARBA00033102"/>
    </source>
</evidence>
<comment type="subunit">
    <text evidence="4">Hexamer formed by 3 homodimers.</text>
</comment>
<gene>
    <name evidence="16" type="ORF">SAMN05444391_0948</name>
</gene>
<feature type="binding site" evidence="13">
    <location>
        <position position="95"/>
    </location>
    <ligand>
        <name>substrate</name>
    </ligand>
</feature>
<evidence type="ECO:0000259" key="15">
    <source>
        <dbReference type="Pfam" id="PF02749"/>
    </source>
</evidence>
<dbReference type="Gene3D" id="3.90.1170.20">
    <property type="entry name" value="Quinolinate phosphoribosyl transferase, N-terminal domain"/>
    <property type="match status" value="1"/>
</dbReference>
<feature type="binding site" evidence="13">
    <location>
        <begin position="236"/>
        <end position="238"/>
    </location>
    <ligand>
        <name>substrate</name>
    </ligand>
</feature>
<keyword evidence="8 12" id="KW-0808">Transferase</keyword>
<evidence type="ECO:0000256" key="8">
    <source>
        <dbReference type="ARBA" id="ARBA00022679"/>
    </source>
</evidence>
<feature type="binding site" evidence="13">
    <location>
        <begin position="128"/>
        <end position="130"/>
    </location>
    <ligand>
        <name>substrate</name>
    </ligand>
</feature>
<dbReference type="PANTHER" id="PTHR32179:SF3">
    <property type="entry name" value="NICOTINATE-NUCLEOTIDE PYROPHOSPHORYLASE [CARBOXYLATING]"/>
    <property type="match status" value="1"/>
</dbReference>
<feature type="binding site" evidence="13">
    <location>
        <begin position="257"/>
        <end position="259"/>
    </location>
    <ligand>
        <name>substrate</name>
    </ligand>
</feature>
<evidence type="ECO:0000256" key="4">
    <source>
        <dbReference type="ARBA" id="ARBA00011218"/>
    </source>
</evidence>
<evidence type="ECO:0000256" key="10">
    <source>
        <dbReference type="ARBA" id="ARBA00047445"/>
    </source>
</evidence>
<dbReference type="Pfam" id="PF02749">
    <property type="entry name" value="QRPTase_N"/>
    <property type="match status" value="1"/>
</dbReference>
<dbReference type="FunFam" id="3.90.1170.20:FF:000001">
    <property type="entry name" value="Nicotinate-nucleotide diphosphorylase (Carboxylating)"/>
    <property type="match status" value="1"/>
</dbReference>
<reference evidence="16 17" key="1">
    <citation type="submission" date="2016-11" db="EMBL/GenBank/DDBJ databases">
        <authorList>
            <person name="Jaros S."/>
            <person name="Januszkiewicz K."/>
            <person name="Wedrychowicz H."/>
        </authorList>
    </citation>
    <scope>NUCLEOTIDE SEQUENCE [LARGE SCALE GENOMIC DNA]</scope>
    <source>
        <strain evidence="16 17">DSM 19557</strain>
    </source>
</reference>
<dbReference type="InterPro" id="IPR022412">
    <property type="entry name" value="Quinolinate_PRibosylTrfase_N"/>
</dbReference>
<comment type="pathway">
    <text evidence="2">Cofactor biosynthesis; NAD(+) biosynthesis; nicotinate D-ribonucleotide from quinolinate: step 1/1.</text>
</comment>
<dbReference type="NCBIfam" id="TIGR00078">
    <property type="entry name" value="nadC"/>
    <property type="match status" value="1"/>
</dbReference>
<evidence type="ECO:0000256" key="3">
    <source>
        <dbReference type="ARBA" id="ARBA00009400"/>
    </source>
</evidence>
<keyword evidence="7 12" id="KW-0328">Glycosyltransferase</keyword>
<evidence type="ECO:0000256" key="11">
    <source>
        <dbReference type="ARBA" id="ARBA00069173"/>
    </source>
</evidence>
<evidence type="ECO:0000256" key="5">
    <source>
        <dbReference type="ARBA" id="ARBA00011944"/>
    </source>
</evidence>
<evidence type="ECO:0000256" key="13">
    <source>
        <dbReference type="PIRSR" id="PIRSR006250-1"/>
    </source>
</evidence>
<feature type="domain" description="Quinolinate phosphoribosyl transferase N-terminal" evidence="15">
    <location>
        <begin position="22"/>
        <end position="105"/>
    </location>
</feature>
<feature type="binding site" evidence="13">
    <location>
        <position position="213"/>
    </location>
    <ligand>
        <name>substrate</name>
    </ligand>
</feature>
<accession>A0A1M6SAZ1</accession>
<organism evidence="16 17">
    <name type="scientific">Thermocrinis minervae</name>
    <dbReference type="NCBI Taxonomy" id="381751"/>
    <lineage>
        <taxon>Bacteria</taxon>
        <taxon>Pseudomonadati</taxon>
        <taxon>Aquificota</taxon>
        <taxon>Aquificia</taxon>
        <taxon>Aquificales</taxon>
        <taxon>Aquificaceae</taxon>
        <taxon>Thermocrinis</taxon>
    </lineage>
</organism>
<feature type="binding site" evidence="13">
    <location>
        <position position="162"/>
    </location>
    <ligand>
        <name>substrate</name>
    </ligand>
</feature>
<dbReference type="InterPro" id="IPR037128">
    <property type="entry name" value="Quinolinate_PRibosylTase_N_sf"/>
</dbReference>
<protein>
    <recommendedName>
        <fullName evidence="11">Probable nicotinate-nucleotide pyrophosphorylase [carboxylating]</fullName>
        <ecNumber evidence="5">2.4.2.19</ecNumber>
    </recommendedName>
    <alternativeName>
        <fullName evidence="9">Quinolinate phosphoribosyltransferase [decarboxylating]</fullName>
    </alternativeName>
</protein>
<dbReference type="InterPro" id="IPR013785">
    <property type="entry name" value="Aldolase_TIM"/>
</dbReference>
<dbReference type="Pfam" id="PF01729">
    <property type="entry name" value="QRPTase_C"/>
    <property type="match status" value="1"/>
</dbReference>
<dbReference type="GO" id="GO:0009435">
    <property type="term" value="P:NAD+ biosynthetic process"/>
    <property type="evidence" value="ECO:0007669"/>
    <property type="project" value="UniProtKB-UniPathway"/>
</dbReference>
<dbReference type="SUPFAM" id="SSF54675">
    <property type="entry name" value="Nicotinate/Quinolinate PRTase N-terminal domain-like"/>
    <property type="match status" value="1"/>
</dbReference>
<feature type="domain" description="Quinolinate phosphoribosyl transferase C-terminal" evidence="14">
    <location>
        <begin position="107"/>
        <end position="272"/>
    </location>
</feature>
<evidence type="ECO:0000256" key="2">
    <source>
        <dbReference type="ARBA" id="ARBA00004893"/>
    </source>
</evidence>
<dbReference type="CDD" id="cd01572">
    <property type="entry name" value="QPRTase"/>
    <property type="match status" value="1"/>
</dbReference>
<evidence type="ECO:0000256" key="1">
    <source>
        <dbReference type="ARBA" id="ARBA00003237"/>
    </source>
</evidence>
<dbReference type="GO" id="GO:0004514">
    <property type="term" value="F:nicotinate-nucleotide diphosphorylase (carboxylating) activity"/>
    <property type="evidence" value="ECO:0007669"/>
    <property type="project" value="UniProtKB-EC"/>
</dbReference>
<dbReference type="GO" id="GO:0005737">
    <property type="term" value="C:cytoplasm"/>
    <property type="evidence" value="ECO:0007669"/>
    <property type="project" value="TreeGrafter"/>
</dbReference>
<dbReference type="FunFam" id="3.20.20.70:FF:000030">
    <property type="entry name" value="Nicotinate-nucleotide pyrophosphorylase, carboxylating"/>
    <property type="match status" value="1"/>
</dbReference>
<dbReference type="PANTHER" id="PTHR32179">
    <property type="entry name" value="NICOTINATE-NUCLEOTIDE PYROPHOSPHORYLASE [CARBOXYLATING]"/>
    <property type="match status" value="1"/>
</dbReference>
<evidence type="ECO:0000256" key="6">
    <source>
        <dbReference type="ARBA" id="ARBA00022642"/>
    </source>
</evidence>
<feature type="binding site" evidence="13">
    <location>
        <position position="192"/>
    </location>
    <ligand>
        <name>substrate</name>
    </ligand>
</feature>
<comment type="catalytic activity">
    <reaction evidence="10">
        <text>nicotinate beta-D-ribonucleotide + CO2 + diphosphate = quinolinate + 5-phospho-alpha-D-ribose 1-diphosphate + 2 H(+)</text>
        <dbReference type="Rhea" id="RHEA:12733"/>
        <dbReference type="ChEBI" id="CHEBI:15378"/>
        <dbReference type="ChEBI" id="CHEBI:16526"/>
        <dbReference type="ChEBI" id="CHEBI:29959"/>
        <dbReference type="ChEBI" id="CHEBI:33019"/>
        <dbReference type="ChEBI" id="CHEBI:57502"/>
        <dbReference type="ChEBI" id="CHEBI:58017"/>
        <dbReference type="EC" id="2.4.2.19"/>
    </reaction>
</comment>
<dbReference type="SUPFAM" id="SSF51690">
    <property type="entry name" value="Nicotinate/Quinolinate PRTase C-terminal domain-like"/>
    <property type="match status" value="1"/>
</dbReference>
<dbReference type="GO" id="GO:0034213">
    <property type="term" value="P:quinolinate catabolic process"/>
    <property type="evidence" value="ECO:0007669"/>
    <property type="project" value="TreeGrafter"/>
</dbReference>
<dbReference type="STRING" id="381751.SAMN05444391_0948"/>
<evidence type="ECO:0000313" key="17">
    <source>
        <dbReference type="Proteomes" id="UP000189810"/>
    </source>
</evidence>
<dbReference type="InterPro" id="IPR004393">
    <property type="entry name" value="NadC"/>
</dbReference>
<proteinExistence type="inferred from homology"/>
<evidence type="ECO:0000256" key="12">
    <source>
        <dbReference type="PIRNR" id="PIRNR006250"/>
    </source>
</evidence>
<dbReference type="AlphaFoldDB" id="A0A1M6SAZ1"/>
<dbReference type="InterPro" id="IPR036068">
    <property type="entry name" value="Nicotinate_pribotase-like_C"/>
</dbReference>
<keyword evidence="17" id="KW-1185">Reference proteome</keyword>
<dbReference type="EC" id="2.4.2.19" evidence="5"/>
<name>A0A1M6SAZ1_9AQUI</name>
<dbReference type="Gene3D" id="3.20.20.70">
    <property type="entry name" value="Aldolase class I"/>
    <property type="match status" value="1"/>
</dbReference>
<dbReference type="PIRSF" id="PIRSF006250">
    <property type="entry name" value="NadC_ModD"/>
    <property type="match status" value="1"/>
</dbReference>
<keyword evidence="6" id="KW-0662">Pyridine nucleotide biosynthesis</keyword>
<evidence type="ECO:0000256" key="7">
    <source>
        <dbReference type="ARBA" id="ARBA00022676"/>
    </source>
</evidence>
<dbReference type="UniPathway" id="UPA00253">
    <property type="reaction ID" value="UER00331"/>
</dbReference>
<dbReference type="Proteomes" id="UP000189810">
    <property type="component" value="Chromosome I"/>
</dbReference>
<dbReference type="EMBL" id="LT670846">
    <property type="protein sequence ID" value="SHK41687.1"/>
    <property type="molecule type" value="Genomic_DNA"/>
</dbReference>
<dbReference type="OrthoDB" id="9782546at2"/>
<evidence type="ECO:0000313" key="16">
    <source>
        <dbReference type="EMBL" id="SHK41687.1"/>
    </source>
</evidence>
<evidence type="ECO:0000259" key="14">
    <source>
        <dbReference type="Pfam" id="PF01729"/>
    </source>
</evidence>
<dbReference type="InterPro" id="IPR002638">
    <property type="entry name" value="Quinolinate_PRibosylTrfase_C"/>
</dbReference>
<comment type="function">
    <text evidence="1">Involved in the catabolism of quinolinic acid (QA).</text>
</comment>
<feature type="binding site" evidence="13">
    <location>
        <position position="152"/>
    </location>
    <ligand>
        <name>substrate</name>
    </ligand>
</feature>
<sequence>MMEPFIDKRLLEFLEEDIGHGDVTTLGVFRGERVRAQIKAKEEGVVAGLLFAKRVFELLGEAHITLMVQEGDWVVKGDVLMEIDAAGDVVLSGERTALNLLQRLSGIATMTREFVKRLEGTKVRLLDTRKTTPGLRFFEKYAVRVGGGNNHRFALYDMVLIKDNHKRLAGSIREAVRRVRERIGPSYKVEVEVESLEELEEALFCGVDMVLLDNFSPQMVEEAVNLIKGRLLVEVSGNITLENIREYAIEGVDFISVGAITHSARWIDLSLKVL</sequence>